<dbReference type="Gene3D" id="1.25.40.540">
    <property type="entry name" value="TAP42-like family"/>
    <property type="match status" value="1"/>
</dbReference>
<proteinExistence type="predicted"/>
<dbReference type="AlphaFoldDB" id="A0AAW2Z3S8"/>
<protein>
    <submittedName>
        <fullName evidence="2">Immunoglobulin-binding protein</fullName>
    </submittedName>
</protein>
<reference evidence="2 3" key="1">
    <citation type="submission" date="2024-03" db="EMBL/GenBank/DDBJ databases">
        <title>The Acrasis kona genome and developmental transcriptomes reveal deep origins of eukaryotic multicellular pathways.</title>
        <authorList>
            <person name="Sheikh S."/>
            <person name="Fu C.-J."/>
            <person name="Brown M.W."/>
            <person name="Baldauf S.L."/>
        </authorList>
    </citation>
    <scope>NUCLEOTIDE SEQUENCE [LARGE SCALE GENOMIC DNA]</scope>
    <source>
        <strain evidence="2 3">ATCC MYA-3509</strain>
    </source>
</reference>
<name>A0AAW2Z3S8_9EUKA</name>
<dbReference type="GO" id="GO:0005829">
    <property type="term" value="C:cytosol"/>
    <property type="evidence" value="ECO:0007669"/>
    <property type="project" value="TreeGrafter"/>
</dbReference>
<dbReference type="Proteomes" id="UP001431209">
    <property type="component" value="Unassembled WGS sequence"/>
</dbReference>
<dbReference type="PANTHER" id="PTHR10933:SF9">
    <property type="entry name" value="IMMUNOGLOBULIN-BINDING PROTEIN 1"/>
    <property type="match status" value="1"/>
</dbReference>
<feature type="compositionally biased region" description="Basic and acidic residues" evidence="1">
    <location>
        <begin position="345"/>
        <end position="359"/>
    </location>
</feature>
<accession>A0AAW2Z3S8</accession>
<keyword evidence="3" id="KW-1185">Reference proteome</keyword>
<evidence type="ECO:0000313" key="2">
    <source>
        <dbReference type="EMBL" id="KAL0483912.1"/>
    </source>
</evidence>
<gene>
    <name evidence="2" type="ORF">AKO1_004510</name>
</gene>
<dbReference type="GO" id="GO:0051721">
    <property type="term" value="F:protein phosphatase 2A binding"/>
    <property type="evidence" value="ECO:0007669"/>
    <property type="project" value="TreeGrafter"/>
</dbReference>
<dbReference type="GO" id="GO:0009966">
    <property type="term" value="P:regulation of signal transduction"/>
    <property type="evidence" value="ECO:0007669"/>
    <property type="project" value="InterPro"/>
</dbReference>
<evidence type="ECO:0000256" key="1">
    <source>
        <dbReference type="SAM" id="MobiDB-lite"/>
    </source>
</evidence>
<feature type="compositionally biased region" description="Polar residues" evidence="1">
    <location>
        <begin position="142"/>
        <end position="155"/>
    </location>
</feature>
<dbReference type="Pfam" id="PF04177">
    <property type="entry name" value="TAP42"/>
    <property type="match status" value="1"/>
</dbReference>
<organism evidence="2 3">
    <name type="scientific">Acrasis kona</name>
    <dbReference type="NCBI Taxonomy" id="1008807"/>
    <lineage>
        <taxon>Eukaryota</taxon>
        <taxon>Discoba</taxon>
        <taxon>Heterolobosea</taxon>
        <taxon>Tetramitia</taxon>
        <taxon>Eutetramitia</taxon>
        <taxon>Acrasidae</taxon>
        <taxon>Acrasis</taxon>
    </lineage>
</organism>
<feature type="region of interest" description="Disordered" evidence="1">
    <location>
        <begin position="345"/>
        <end position="389"/>
    </location>
</feature>
<dbReference type="InterPro" id="IPR007304">
    <property type="entry name" value="TAP46-like"/>
</dbReference>
<comment type="caution">
    <text evidence="2">The sequence shown here is derived from an EMBL/GenBank/DDBJ whole genome shotgun (WGS) entry which is preliminary data.</text>
</comment>
<feature type="region of interest" description="Disordered" evidence="1">
    <location>
        <begin position="126"/>
        <end position="165"/>
    </location>
</feature>
<feature type="compositionally biased region" description="Basic and acidic residues" evidence="1">
    <location>
        <begin position="367"/>
        <end position="382"/>
    </location>
</feature>
<dbReference type="GO" id="GO:0035303">
    <property type="term" value="P:regulation of dephosphorylation"/>
    <property type="evidence" value="ECO:0007669"/>
    <property type="project" value="TreeGrafter"/>
</dbReference>
<dbReference type="InterPro" id="IPR038511">
    <property type="entry name" value="TAP42/TAP46-like_sf"/>
</dbReference>
<evidence type="ECO:0000313" key="3">
    <source>
        <dbReference type="Proteomes" id="UP001431209"/>
    </source>
</evidence>
<dbReference type="PANTHER" id="PTHR10933">
    <property type="entry name" value="IMMUNOGLOBULIN-BINDING PROTEIN 1"/>
    <property type="match status" value="1"/>
</dbReference>
<sequence length="389" mass="44980">MDEEDLSRIFDETRDKYLNDVEENGINDKETINKLIYNLVRCNTYGVQQNDLFSSNEELSEVPANHLKYLMIPYLMGCLFNKVQDINNPSNRIKHINQSISQHAKFIKDLYKYNLVEKRDQDELNKLVKDDDQEQDDSTTSNTLSKRAPNLTSSMNDRDSKIDRLRRKVQVQKQLKAVEERKKALATSKDATSNTLDDLEREYTLTLISHSILDSIDQIKLSLQEIDMLQFALKQNLGSMLRAGNSRQEVPQNAPKPTMVKITGMDTEQQRMGVVNDLQRKGISASLLPQPQPTAQDALANRVMRNYQERERIRQNVFGEFNPPTAGLEEFVEQEMHDVHVREAKEKAAKEREAARDMESESEIDLETYKAREWDDWKDANPKGKGRLT</sequence>
<dbReference type="EMBL" id="JAOPGA020001001">
    <property type="protein sequence ID" value="KAL0483912.1"/>
    <property type="molecule type" value="Genomic_DNA"/>
</dbReference>